<sequence length="183" mass="20036">MAREKIYTRAGDDGTTGLFYGGRVGKDSALPRAYGAVDEAQAILGLARAEAGKGTELDDMLIHIMRDLWVLMAELATLPENRHKLVAEKSLVTEAMVTKLENMIDSLDEKFTPPTEFVVPGENKVAALLDVGRTVTRRAERHSLAAAPGPSQACPYLNRLSDLLWTLARWQEGNSLSVKSIDK</sequence>
<gene>
    <name evidence="5" type="ORF">UFOPK4020_00704</name>
</gene>
<dbReference type="InterPro" id="IPR029499">
    <property type="entry name" value="PduO-typ"/>
</dbReference>
<feature type="domain" description="Cobalamin adenosyltransferase-like" evidence="4">
    <location>
        <begin position="6"/>
        <end position="170"/>
    </location>
</feature>
<dbReference type="GO" id="GO:0008817">
    <property type="term" value="F:corrinoid adenosyltransferase activity"/>
    <property type="evidence" value="ECO:0007669"/>
    <property type="project" value="TreeGrafter"/>
</dbReference>
<evidence type="ECO:0000256" key="2">
    <source>
        <dbReference type="ARBA" id="ARBA00022741"/>
    </source>
</evidence>
<evidence type="ECO:0000259" key="4">
    <source>
        <dbReference type="Pfam" id="PF01923"/>
    </source>
</evidence>
<accession>A0A6J7P6Z5</accession>
<dbReference type="Pfam" id="PF01923">
    <property type="entry name" value="Cob_adeno_trans"/>
    <property type="match status" value="1"/>
</dbReference>
<dbReference type="PANTHER" id="PTHR12213">
    <property type="entry name" value="CORRINOID ADENOSYLTRANSFERASE"/>
    <property type="match status" value="1"/>
</dbReference>
<organism evidence="5">
    <name type="scientific">freshwater metagenome</name>
    <dbReference type="NCBI Taxonomy" id="449393"/>
    <lineage>
        <taxon>unclassified sequences</taxon>
        <taxon>metagenomes</taxon>
        <taxon>ecological metagenomes</taxon>
    </lineage>
</organism>
<evidence type="ECO:0000313" key="5">
    <source>
        <dbReference type="EMBL" id="CAB4999049.1"/>
    </source>
</evidence>
<name>A0A6J7P6Z5_9ZZZZ</name>
<dbReference type="AlphaFoldDB" id="A0A6J7P6Z5"/>
<evidence type="ECO:0000256" key="3">
    <source>
        <dbReference type="ARBA" id="ARBA00022840"/>
    </source>
</evidence>
<proteinExistence type="predicted"/>
<dbReference type="GO" id="GO:0005524">
    <property type="term" value="F:ATP binding"/>
    <property type="evidence" value="ECO:0007669"/>
    <property type="project" value="UniProtKB-KW"/>
</dbReference>
<dbReference type="InterPro" id="IPR016030">
    <property type="entry name" value="CblAdoTrfase-like"/>
</dbReference>
<dbReference type="InterPro" id="IPR036451">
    <property type="entry name" value="CblAdoTrfase-like_sf"/>
</dbReference>
<keyword evidence="1" id="KW-0808">Transferase</keyword>
<protein>
    <submittedName>
        <fullName evidence="5">Unannotated protein</fullName>
    </submittedName>
</protein>
<dbReference type="PANTHER" id="PTHR12213:SF0">
    <property type="entry name" value="CORRINOID ADENOSYLTRANSFERASE MMAB"/>
    <property type="match status" value="1"/>
</dbReference>
<keyword evidence="3" id="KW-0067">ATP-binding</keyword>
<evidence type="ECO:0000256" key="1">
    <source>
        <dbReference type="ARBA" id="ARBA00022679"/>
    </source>
</evidence>
<dbReference type="EMBL" id="CAFBOV010000122">
    <property type="protein sequence ID" value="CAB4999049.1"/>
    <property type="molecule type" value="Genomic_DNA"/>
</dbReference>
<dbReference type="NCBIfam" id="TIGR00636">
    <property type="entry name" value="PduO_Nterm"/>
    <property type="match status" value="1"/>
</dbReference>
<keyword evidence="2" id="KW-0547">Nucleotide-binding</keyword>
<dbReference type="Gene3D" id="1.20.1200.10">
    <property type="entry name" value="Cobalamin adenosyltransferase-like"/>
    <property type="match status" value="1"/>
</dbReference>
<reference evidence="5" key="1">
    <citation type="submission" date="2020-05" db="EMBL/GenBank/DDBJ databases">
        <authorList>
            <person name="Chiriac C."/>
            <person name="Salcher M."/>
            <person name="Ghai R."/>
            <person name="Kavagutti S V."/>
        </authorList>
    </citation>
    <scope>NUCLEOTIDE SEQUENCE</scope>
</reference>
<dbReference type="SUPFAM" id="SSF89028">
    <property type="entry name" value="Cobalamin adenosyltransferase-like"/>
    <property type="match status" value="1"/>
</dbReference>